<sequence>MICYENYSQQIYTQVVCSSLSTAILSTRAQKLVERTQHFQRQDI</sequence>
<dbReference type="AlphaFoldDB" id="A0A2Z6UV54"/>
<evidence type="ECO:0000313" key="2">
    <source>
        <dbReference type="Proteomes" id="UP000248272"/>
    </source>
</evidence>
<reference evidence="1 2" key="1">
    <citation type="journal article" date="2018" name="Front. Microbiol.">
        <title>Adaptation of the Freshwater Bloom-Forming Cyanobacterium Microcystis aeruginosa to Brackish Water Is Driven by Recent Horizontal Transfer of Sucrose Genes.</title>
        <authorList>
            <person name="Tanabe Y."/>
            <person name="Hodoki Y."/>
            <person name="Sano T."/>
            <person name="Tada K."/>
            <person name="Watanabe M.M."/>
        </authorList>
    </citation>
    <scope>NUCLEOTIDE SEQUENCE [LARGE SCALE GENOMIC DNA]</scope>
    <source>
        <strain evidence="1 2">Sj</strain>
    </source>
</reference>
<comment type="caution">
    <text evidence="1">The sequence shown here is derived from an EMBL/GenBank/DDBJ whole genome shotgun (WGS) entry which is preliminary data.</text>
</comment>
<gene>
    <name evidence="1" type="ORF">MSj_04114</name>
</gene>
<name>A0A2Z6UV54_MICAE</name>
<dbReference type="Proteomes" id="UP000248272">
    <property type="component" value="Unassembled WGS sequence"/>
</dbReference>
<organism evidence="1 2">
    <name type="scientific">Microcystis aeruginosa Sj</name>
    <dbReference type="NCBI Taxonomy" id="1979544"/>
    <lineage>
        <taxon>Bacteria</taxon>
        <taxon>Bacillati</taxon>
        <taxon>Cyanobacteriota</taxon>
        <taxon>Cyanophyceae</taxon>
        <taxon>Oscillatoriophycideae</taxon>
        <taxon>Chroococcales</taxon>
        <taxon>Microcystaceae</taxon>
        <taxon>Microcystis</taxon>
    </lineage>
</organism>
<accession>A0A2Z6UV54</accession>
<protein>
    <submittedName>
        <fullName evidence="1">Uncharacterized protein</fullName>
    </submittedName>
</protein>
<evidence type="ECO:0000313" key="1">
    <source>
        <dbReference type="EMBL" id="GBL12594.1"/>
    </source>
</evidence>
<dbReference type="EMBL" id="BDSG01000189">
    <property type="protein sequence ID" value="GBL12594.1"/>
    <property type="molecule type" value="Genomic_DNA"/>
</dbReference>
<proteinExistence type="predicted"/>